<evidence type="ECO:0000313" key="3">
    <source>
        <dbReference type="Proteomes" id="UP001054945"/>
    </source>
</evidence>
<gene>
    <name evidence="2" type="ORF">CEXT_127971</name>
</gene>
<dbReference type="Proteomes" id="UP001054945">
    <property type="component" value="Unassembled WGS sequence"/>
</dbReference>
<protein>
    <submittedName>
        <fullName evidence="2">Uncharacterized protein</fullName>
    </submittedName>
</protein>
<name>A0AAV4SUC6_CAEEX</name>
<dbReference type="EMBL" id="BPLR01010016">
    <property type="protein sequence ID" value="GIY36162.1"/>
    <property type="molecule type" value="Genomic_DNA"/>
</dbReference>
<dbReference type="AlphaFoldDB" id="A0AAV4SUC6"/>
<proteinExistence type="predicted"/>
<comment type="caution">
    <text evidence="2">The sequence shown here is derived from an EMBL/GenBank/DDBJ whole genome shotgun (WGS) entry which is preliminary data.</text>
</comment>
<reference evidence="2 3" key="1">
    <citation type="submission" date="2021-06" db="EMBL/GenBank/DDBJ databases">
        <title>Caerostris extrusa draft genome.</title>
        <authorList>
            <person name="Kono N."/>
            <person name="Arakawa K."/>
        </authorList>
    </citation>
    <scope>NUCLEOTIDE SEQUENCE [LARGE SCALE GENOMIC DNA]</scope>
</reference>
<organism evidence="2 3">
    <name type="scientific">Caerostris extrusa</name>
    <name type="common">Bark spider</name>
    <name type="synonym">Caerostris bankana</name>
    <dbReference type="NCBI Taxonomy" id="172846"/>
    <lineage>
        <taxon>Eukaryota</taxon>
        <taxon>Metazoa</taxon>
        <taxon>Ecdysozoa</taxon>
        <taxon>Arthropoda</taxon>
        <taxon>Chelicerata</taxon>
        <taxon>Arachnida</taxon>
        <taxon>Araneae</taxon>
        <taxon>Araneomorphae</taxon>
        <taxon>Entelegynae</taxon>
        <taxon>Araneoidea</taxon>
        <taxon>Araneidae</taxon>
        <taxon>Caerostris</taxon>
    </lineage>
</organism>
<accession>A0AAV4SUC6</accession>
<evidence type="ECO:0000256" key="1">
    <source>
        <dbReference type="SAM" id="MobiDB-lite"/>
    </source>
</evidence>
<sequence length="86" mass="9718">MLLQISDGPIKSLPPPFREKEATVRGKRKGKKNVTLLLLKRRKGQALVVTFSSSLRPLFVGLRLNRLSEIIEVVFTLDLEEFCSGH</sequence>
<feature type="region of interest" description="Disordered" evidence="1">
    <location>
        <begin position="1"/>
        <end position="25"/>
    </location>
</feature>
<keyword evidence="3" id="KW-1185">Reference proteome</keyword>
<evidence type="ECO:0000313" key="2">
    <source>
        <dbReference type="EMBL" id="GIY36162.1"/>
    </source>
</evidence>